<dbReference type="AlphaFoldDB" id="A0A7I8J682"/>
<dbReference type="EMBL" id="CACRZD030000009">
    <property type="protein sequence ID" value="CAA6665746.1"/>
    <property type="molecule type" value="Genomic_DNA"/>
</dbReference>
<keyword evidence="3" id="KW-1185">Reference proteome</keyword>
<name>A0A7I8J682_SPIIN</name>
<evidence type="ECO:0000256" key="1">
    <source>
        <dbReference type="SAM" id="MobiDB-lite"/>
    </source>
</evidence>
<evidence type="ECO:0000313" key="3">
    <source>
        <dbReference type="Proteomes" id="UP001189122"/>
    </source>
</evidence>
<dbReference type="EMBL" id="LR743596">
    <property type="protein sequence ID" value="CAA2626435.1"/>
    <property type="molecule type" value="Genomic_DNA"/>
</dbReference>
<dbReference type="Proteomes" id="UP001189122">
    <property type="component" value="Unassembled WGS sequence"/>
</dbReference>
<reference evidence="2 3" key="1">
    <citation type="submission" date="2019-12" db="EMBL/GenBank/DDBJ databases">
        <authorList>
            <person name="Scholz U."/>
            <person name="Mascher M."/>
            <person name="Fiebig A."/>
        </authorList>
    </citation>
    <scope>NUCLEOTIDE SEQUENCE</scope>
</reference>
<evidence type="ECO:0000313" key="2">
    <source>
        <dbReference type="EMBL" id="CAA2626435.1"/>
    </source>
</evidence>
<feature type="compositionally biased region" description="Basic residues" evidence="1">
    <location>
        <begin position="42"/>
        <end position="55"/>
    </location>
</feature>
<sequence>MRETVPEPSAATESPATCERPRNLEVLPQQMTASGGSSWRSAPRRWRPCCRRRRGNGGSHREDEDPRQLGGGHAGAGRKARPGGGACKSPVVHYLERS</sequence>
<protein>
    <submittedName>
        <fullName evidence="2">Uncharacterized protein</fullName>
    </submittedName>
</protein>
<proteinExistence type="predicted"/>
<accession>A0A7I8J682</accession>
<gene>
    <name evidence="2" type="ORF">SI7747_09012135</name>
</gene>
<feature type="region of interest" description="Disordered" evidence="1">
    <location>
        <begin position="1"/>
        <end position="98"/>
    </location>
</feature>
<organism evidence="2">
    <name type="scientific">Spirodela intermedia</name>
    <name type="common">Intermediate duckweed</name>
    <dbReference type="NCBI Taxonomy" id="51605"/>
    <lineage>
        <taxon>Eukaryota</taxon>
        <taxon>Viridiplantae</taxon>
        <taxon>Streptophyta</taxon>
        <taxon>Embryophyta</taxon>
        <taxon>Tracheophyta</taxon>
        <taxon>Spermatophyta</taxon>
        <taxon>Magnoliopsida</taxon>
        <taxon>Liliopsida</taxon>
        <taxon>Araceae</taxon>
        <taxon>Lemnoideae</taxon>
        <taxon>Spirodela</taxon>
    </lineage>
</organism>